<dbReference type="GO" id="GO:0005096">
    <property type="term" value="F:GTPase activator activity"/>
    <property type="evidence" value="ECO:0007669"/>
    <property type="project" value="UniProtKB-KW"/>
</dbReference>
<evidence type="ECO:0000313" key="4">
    <source>
        <dbReference type="EMBL" id="EDW83572.2"/>
    </source>
</evidence>
<organism evidence="4 5">
    <name type="scientific">Drosophila willistoni</name>
    <name type="common">Fruit fly</name>
    <dbReference type="NCBI Taxonomy" id="7260"/>
    <lineage>
        <taxon>Eukaryota</taxon>
        <taxon>Metazoa</taxon>
        <taxon>Ecdysozoa</taxon>
        <taxon>Arthropoda</taxon>
        <taxon>Hexapoda</taxon>
        <taxon>Insecta</taxon>
        <taxon>Pterygota</taxon>
        <taxon>Neoptera</taxon>
        <taxon>Endopterygota</taxon>
        <taxon>Diptera</taxon>
        <taxon>Brachycera</taxon>
        <taxon>Muscomorpha</taxon>
        <taxon>Ephydroidea</taxon>
        <taxon>Drosophilidae</taxon>
        <taxon>Drosophila</taxon>
        <taxon>Sophophora</taxon>
    </lineage>
</organism>
<evidence type="ECO:0000256" key="1">
    <source>
        <dbReference type="ARBA" id="ARBA00022468"/>
    </source>
</evidence>
<feature type="region of interest" description="Disordered" evidence="2">
    <location>
        <begin position="662"/>
        <end position="691"/>
    </location>
</feature>
<dbReference type="GO" id="GO:0007165">
    <property type="term" value="P:signal transduction"/>
    <property type="evidence" value="ECO:0007669"/>
    <property type="project" value="InterPro"/>
</dbReference>
<feature type="compositionally biased region" description="Low complexity" evidence="2">
    <location>
        <begin position="616"/>
        <end position="627"/>
    </location>
</feature>
<accession>B4NHK3</accession>
<evidence type="ECO:0000256" key="2">
    <source>
        <dbReference type="SAM" id="MobiDB-lite"/>
    </source>
</evidence>
<dbReference type="PROSITE" id="PS50238">
    <property type="entry name" value="RHOGAP"/>
    <property type="match status" value="1"/>
</dbReference>
<feature type="compositionally biased region" description="Polar residues" evidence="2">
    <location>
        <begin position="1305"/>
        <end position="1319"/>
    </location>
</feature>
<dbReference type="InterPro" id="IPR000198">
    <property type="entry name" value="RhoGAP_dom"/>
</dbReference>
<feature type="region of interest" description="Disordered" evidence="2">
    <location>
        <begin position="1304"/>
        <end position="1340"/>
    </location>
</feature>
<dbReference type="SUPFAM" id="SSF48350">
    <property type="entry name" value="GTPase activation domain, GAP"/>
    <property type="match status" value="1"/>
</dbReference>
<reference evidence="4 5" key="1">
    <citation type="journal article" date="2007" name="Nature">
        <title>Evolution of genes and genomes on the Drosophila phylogeny.</title>
        <authorList>
            <consortium name="Drosophila 12 Genomes Consortium"/>
            <person name="Clark A.G."/>
            <person name="Eisen M.B."/>
            <person name="Smith D.R."/>
            <person name="Bergman C.M."/>
            <person name="Oliver B."/>
            <person name="Markow T.A."/>
            <person name="Kaufman T.C."/>
            <person name="Kellis M."/>
            <person name="Gelbart W."/>
            <person name="Iyer V.N."/>
            <person name="Pollard D.A."/>
            <person name="Sackton T.B."/>
            <person name="Larracuente A.M."/>
            <person name="Singh N.D."/>
            <person name="Abad J.P."/>
            <person name="Abt D.N."/>
            <person name="Adryan B."/>
            <person name="Aguade M."/>
            <person name="Akashi H."/>
            <person name="Anderson W.W."/>
            <person name="Aquadro C.F."/>
            <person name="Ardell D.H."/>
            <person name="Arguello R."/>
            <person name="Artieri C.G."/>
            <person name="Barbash D.A."/>
            <person name="Barker D."/>
            <person name="Barsanti P."/>
            <person name="Batterham P."/>
            <person name="Batzoglou S."/>
            <person name="Begun D."/>
            <person name="Bhutkar A."/>
            <person name="Blanco E."/>
            <person name="Bosak S.A."/>
            <person name="Bradley R.K."/>
            <person name="Brand A.D."/>
            <person name="Brent M.R."/>
            <person name="Brooks A.N."/>
            <person name="Brown R.H."/>
            <person name="Butlin R.K."/>
            <person name="Caggese C."/>
            <person name="Calvi B.R."/>
            <person name="Bernardo de Carvalho A."/>
            <person name="Caspi A."/>
            <person name="Castrezana S."/>
            <person name="Celniker S.E."/>
            <person name="Chang J.L."/>
            <person name="Chapple C."/>
            <person name="Chatterji S."/>
            <person name="Chinwalla A."/>
            <person name="Civetta A."/>
            <person name="Clifton S.W."/>
            <person name="Comeron J.M."/>
            <person name="Costello J.C."/>
            <person name="Coyne J.A."/>
            <person name="Daub J."/>
            <person name="David R.G."/>
            <person name="Delcher A.L."/>
            <person name="Delehaunty K."/>
            <person name="Do C.B."/>
            <person name="Ebling H."/>
            <person name="Edwards K."/>
            <person name="Eickbush T."/>
            <person name="Evans J.D."/>
            <person name="Filipski A."/>
            <person name="Findeiss S."/>
            <person name="Freyhult E."/>
            <person name="Fulton L."/>
            <person name="Fulton R."/>
            <person name="Garcia A.C."/>
            <person name="Gardiner A."/>
            <person name="Garfield D.A."/>
            <person name="Garvin B.E."/>
            <person name="Gibson G."/>
            <person name="Gilbert D."/>
            <person name="Gnerre S."/>
            <person name="Godfrey J."/>
            <person name="Good R."/>
            <person name="Gotea V."/>
            <person name="Gravely B."/>
            <person name="Greenberg A.J."/>
            <person name="Griffiths-Jones S."/>
            <person name="Gross S."/>
            <person name="Guigo R."/>
            <person name="Gustafson E.A."/>
            <person name="Haerty W."/>
            <person name="Hahn M.W."/>
            <person name="Halligan D.L."/>
            <person name="Halpern A.L."/>
            <person name="Halter G.M."/>
            <person name="Han M.V."/>
            <person name="Heger A."/>
            <person name="Hillier L."/>
            <person name="Hinrichs A.S."/>
            <person name="Holmes I."/>
            <person name="Hoskins R.A."/>
            <person name="Hubisz M.J."/>
            <person name="Hultmark D."/>
            <person name="Huntley M.A."/>
            <person name="Jaffe D.B."/>
            <person name="Jagadeeshan S."/>
            <person name="Jeck W.R."/>
            <person name="Johnson J."/>
            <person name="Jones C.D."/>
            <person name="Jordan W.C."/>
            <person name="Karpen G.H."/>
            <person name="Kataoka E."/>
            <person name="Keightley P.D."/>
            <person name="Kheradpour P."/>
            <person name="Kirkness E.F."/>
            <person name="Koerich L.B."/>
            <person name="Kristiansen K."/>
            <person name="Kudrna D."/>
            <person name="Kulathinal R.J."/>
            <person name="Kumar S."/>
            <person name="Kwok R."/>
            <person name="Lander E."/>
            <person name="Langley C.H."/>
            <person name="Lapoint R."/>
            <person name="Lazzaro B.P."/>
            <person name="Lee S.J."/>
            <person name="Levesque L."/>
            <person name="Li R."/>
            <person name="Lin C.F."/>
            <person name="Lin M.F."/>
            <person name="Lindblad-Toh K."/>
            <person name="Llopart A."/>
            <person name="Long M."/>
            <person name="Low L."/>
            <person name="Lozovsky E."/>
            <person name="Lu J."/>
            <person name="Luo M."/>
            <person name="Machado C.A."/>
            <person name="Makalowski W."/>
            <person name="Marzo M."/>
            <person name="Matsuda M."/>
            <person name="Matzkin L."/>
            <person name="McAllister B."/>
            <person name="McBride C.S."/>
            <person name="McKernan B."/>
            <person name="McKernan K."/>
            <person name="Mendez-Lago M."/>
            <person name="Minx P."/>
            <person name="Mollenhauer M.U."/>
            <person name="Montooth K."/>
            <person name="Mount S.M."/>
            <person name="Mu X."/>
            <person name="Myers E."/>
            <person name="Negre B."/>
            <person name="Newfeld S."/>
            <person name="Nielsen R."/>
            <person name="Noor M.A."/>
            <person name="O'Grady P."/>
            <person name="Pachter L."/>
            <person name="Papaceit M."/>
            <person name="Parisi M.J."/>
            <person name="Parisi M."/>
            <person name="Parts L."/>
            <person name="Pedersen J.S."/>
            <person name="Pesole G."/>
            <person name="Phillippy A.M."/>
            <person name="Ponting C.P."/>
            <person name="Pop M."/>
            <person name="Porcelli D."/>
            <person name="Powell J.R."/>
            <person name="Prohaska S."/>
            <person name="Pruitt K."/>
            <person name="Puig M."/>
            <person name="Quesneville H."/>
            <person name="Ram K.R."/>
            <person name="Rand D."/>
            <person name="Rasmussen M.D."/>
            <person name="Reed L.K."/>
            <person name="Reenan R."/>
            <person name="Reily A."/>
            <person name="Remington K.A."/>
            <person name="Rieger T.T."/>
            <person name="Ritchie M.G."/>
            <person name="Robin C."/>
            <person name="Rogers Y.H."/>
            <person name="Rohde C."/>
            <person name="Rozas J."/>
            <person name="Rubenfield M.J."/>
            <person name="Ruiz A."/>
            <person name="Russo S."/>
            <person name="Salzberg S.L."/>
            <person name="Sanchez-Gracia A."/>
            <person name="Saranga D.J."/>
            <person name="Sato H."/>
            <person name="Schaeffer S.W."/>
            <person name="Schatz M.C."/>
            <person name="Schlenke T."/>
            <person name="Schwartz R."/>
            <person name="Segarra C."/>
            <person name="Singh R.S."/>
            <person name="Sirot L."/>
            <person name="Sirota M."/>
            <person name="Sisneros N.B."/>
            <person name="Smith C.D."/>
            <person name="Smith T.F."/>
            <person name="Spieth J."/>
            <person name="Stage D.E."/>
            <person name="Stark A."/>
            <person name="Stephan W."/>
            <person name="Strausberg R.L."/>
            <person name="Strempel S."/>
            <person name="Sturgill D."/>
            <person name="Sutton G."/>
            <person name="Sutton G.G."/>
            <person name="Tao W."/>
            <person name="Teichmann S."/>
            <person name="Tobari Y.N."/>
            <person name="Tomimura Y."/>
            <person name="Tsolas J.M."/>
            <person name="Valente V.L."/>
            <person name="Venter E."/>
            <person name="Venter J.C."/>
            <person name="Vicario S."/>
            <person name="Vieira F.G."/>
            <person name="Vilella A.J."/>
            <person name="Villasante A."/>
            <person name="Walenz B."/>
            <person name="Wang J."/>
            <person name="Wasserman M."/>
            <person name="Watts T."/>
            <person name="Wilson D."/>
            <person name="Wilson R.K."/>
            <person name="Wing R.A."/>
            <person name="Wolfner M.F."/>
            <person name="Wong A."/>
            <person name="Wong G.K."/>
            <person name="Wu C.I."/>
            <person name="Wu G."/>
            <person name="Yamamoto D."/>
            <person name="Yang H.P."/>
            <person name="Yang S.P."/>
            <person name="Yorke J.A."/>
            <person name="Yoshida K."/>
            <person name="Zdobnov E."/>
            <person name="Zhang P."/>
            <person name="Zhang Y."/>
            <person name="Zimin A.V."/>
            <person name="Baldwin J."/>
            <person name="Abdouelleil A."/>
            <person name="Abdulkadir J."/>
            <person name="Abebe A."/>
            <person name="Abera B."/>
            <person name="Abreu J."/>
            <person name="Acer S.C."/>
            <person name="Aftuck L."/>
            <person name="Alexander A."/>
            <person name="An P."/>
            <person name="Anderson E."/>
            <person name="Anderson S."/>
            <person name="Arachi H."/>
            <person name="Azer M."/>
            <person name="Bachantsang P."/>
            <person name="Barry A."/>
            <person name="Bayul T."/>
            <person name="Berlin A."/>
            <person name="Bessette D."/>
            <person name="Bloom T."/>
            <person name="Blye J."/>
            <person name="Boguslavskiy L."/>
            <person name="Bonnet C."/>
            <person name="Boukhgalter B."/>
            <person name="Bourzgui I."/>
            <person name="Brown A."/>
            <person name="Cahill P."/>
            <person name="Channer S."/>
            <person name="Cheshatsang Y."/>
            <person name="Chuda L."/>
            <person name="Citroen M."/>
            <person name="Collymore A."/>
            <person name="Cooke P."/>
            <person name="Costello M."/>
            <person name="D'Aco K."/>
            <person name="Daza R."/>
            <person name="De Haan G."/>
            <person name="DeGray S."/>
            <person name="DeMaso C."/>
            <person name="Dhargay N."/>
            <person name="Dooley K."/>
            <person name="Dooley E."/>
            <person name="Doricent M."/>
            <person name="Dorje P."/>
            <person name="Dorjee K."/>
            <person name="Dupes A."/>
            <person name="Elong R."/>
            <person name="Falk J."/>
            <person name="Farina A."/>
            <person name="Faro S."/>
            <person name="Ferguson D."/>
            <person name="Fisher S."/>
            <person name="Foley C.D."/>
            <person name="Franke A."/>
            <person name="Friedrich D."/>
            <person name="Gadbois L."/>
            <person name="Gearin G."/>
            <person name="Gearin C.R."/>
            <person name="Giannoukos G."/>
            <person name="Goode T."/>
            <person name="Graham J."/>
            <person name="Grandbois E."/>
            <person name="Grewal S."/>
            <person name="Gyaltsen K."/>
            <person name="Hafez N."/>
            <person name="Hagos B."/>
            <person name="Hall J."/>
            <person name="Henson C."/>
            <person name="Hollinger A."/>
            <person name="Honan T."/>
            <person name="Huard M.D."/>
            <person name="Hughes L."/>
            <person name="Hurhula B."/>
            <person name="Husby M.E."/>
            <person name="Kamat A."/>
            <person name="Kanga B."/>
            <person name="Kashin S."/>
            <person name="Khazanovich D."/>
            <person name="Kisner P."/>
            <person name="Lance K."/>
            <person name="Lara M."/>
            <person name="Lee W."/>
            <person name="Lennon N."/>
            <person name="Letendre F."/>
            <person name="LeVine R."/>
            <person name="Lipovsky A."/>
            <person name="Liu X."/>
            <person name="Liu J."/>
            <person name="Liu S."/>
            <person name="Lokyitsang T."/>
            <person name="Lokyitsang Y."/>
            <person name="Lubonja R."/>
            <person name="Lui A."/>
            <person name="MacDonald P."/>
            <person name="Magnisalis V."/>
            <person name="Maru K."/>
            <person name="Matthews C."/>
            <person name="McCusker W."/>
            <person name="McDonough S."/>
            <person name="Mehta T."/>
            <person name="Meldrim J."/>
            <person name="Meneus L."/>
            <person name="Mihai O."/>
            <person name="Mihalev A."/>
            <person name="Mihova T."/>
            <person name="Mittelman R."/>
            <person name="Mlenga V."/>
            <person name="Montmayeur A."/>
            <person name="Mulrain L."/>
            <person name="Navidi A."/>
            <person name="Naylor J."/>
            <person name="Negash T."/>
            <person name="Nguyen T."/>
            <person name="Nguyen N."/>
            <person name="Nicol R."/>
            <person name="Norbu C."/>
            <person name="Norbu N."/>
            <person name="Novod N."/>
            <person name="O'Neill B."/>
            <person name="Osman S."/>
            <person name="Markiewicz E."/>
            <person name="Oyono O.L."/>
            <person name="Patti C."/>
            <person name="Phunkhang P."/>
            <person name="Pierre F."/>
            <person name="Priest M."/>
            <person name="Raghuraman S."/>
            <person name="Rege F."/>
            <person name="Reyes R."/>
            <person name="Rise C."/>
            <person name="Rogov P."/>
            <person name="Ross K."/>
            <person name="Ryan E."/>
            <person name="Settipalli S."/>
            <person name="Shea T."/>
            <person name="Sherpa N."/>
            <person name="Shi L."/>
            <person name="Shih D."/>
            <person name="Sparrow T."/>
            <person name="Spaulding J."/>
            <person name="Stalker J."/>
            <person name="Stange-Thomann N."/>
            <person name="Stavropoulos S."/>
            <person name="Stone C."/>
            <person name="Strader C."/>
            <person name="Tesfaye S."/>
            <person name="Thomson T."/>
            <person name="Thoulutsang Y."/>
            <person name="Thoulutsang D."/>
            <person name="Topham K."/>
            <person name="Topping I."/>
            <person name="Tsamla T."/>
            <person name="Vassiliev H."/>
            <person name="Vo A."/>
            <person name="Wangchuk T."/>
            <person name="Wangdi T."/>
            <person name="Weiand M."/>
            <person name="Wilkinson J."/>
            <person name="Wilson A."/>
            <person name="Yadav S."/>
            <person name="Young G."/>
            <person name="Yu Q."/>
            <person name="Zembek L."/>
            <person name="Zhong D."/>
            <person name="Zimmer A."/>
            <person name="Zwirko Z."/>
            <person name="Jaffe D.B."/>
            <person name="Alvarez P."/>
            <person name="Brockman W."/>
            <person name="Butler J."/>
            <person name="Chin C."/>
            <person name="Gnerre S."/>
            <person name="Grabherr M."/>
            <person name="Kleber M."/>
            <person name="Mauceli E."/>
            <person name="MacCallum I."/>
        </authorList>
    </citation>
    <scope>NUCLEOTIDE SEQUENCE [LARGE SCALE GENOMIC DNA]</scope>
    <source>
        <strain evidence="5">Tucson 14030-0811.24</strain>
    </source>
</reference>
<sequence>MELKRDAKESLSTLRRPVAVVKKRSGPLEDVLDQLDRSTDAAKPNPAEVTQPILVNRIKTPAPITASIHRRRCSAKDKDKKRERWLLTRKTWRYMTDAGRKLIPDSLQNAGVDSIPIIEAQFQRACASEPRFILWRRKSSFPGAYKSPKRRLKLLSRHTRASGSGVGIGGFGGHPNQLSDQYANADQTIELLQSYLKIRDAFKTTTLLGSKTVRPDQTSSPSAQRPILINSSKSNTGVGSTPAISADSGSTAEAEILSRLKLLSQNSMLGLDVGKISNDILEDKVLLKKIYNSLKKQQLHRMLHSTEPPSSTSSGSSSKYGISRAISLSSLSSLGCYESNTNRNRPTSSKDETKTKTVFNMDKYLRTSQNLKSMESFDLKKRLRKPPETLDIISNKNLGIGLSPPLPIPLSPQSTAPTAQPRTKDKRERSVNTCGTQTSFIQLCELRYLAEQYELMLEHCNSNSASAASEEEPEKQSNAFSSRRKSSIDNEDISQSVSNTIKRYLRMARKKSVHDTDANRFKSINYDRNLRNIKAKGEINPPGMDCGTDKAVQTLDAWPVIALEYIRGNENSKALHNAHIEWQRALDERIRKKLEWERSHKEKENDTTADRKDAFLSNSSSNLNSRSTCTSAPNSPTNYSRAIKTSTASGLLTSSSQFLSNIWHGHGNPNSNTDTSHVQVPNAQNGNVNKSSLNAQHETSNMQKSKSLSNVGQFVTKKIWRSRSKSQNRPNSYQHHEFATTPSQKWSPSENYIWVSEHGDKFQISDTSLEKLSETEAELIKNIAVEKIKELNIGGNIDFDRKSNKRRIISKKKALTTSFFDIGRKDKEEHNSRESLFGTSLESCLSRDNKPRGEGLTRSKHSLLQSVFRGGGNGSASAKLSDNVRSCESLPTKSLEFGCNDDFTNLKKPTSTASMQMSQSQFDMRHSELNYEKTLYGESGRPSSYTSLNVPAFILHCIEYLEEHGLQKVGIFRVSTSKKRVKQLREEFDRSCQMRIPENTCPHDVATLLKEFLRDLPEPLLCNHLYITFLETQRIRNRRLQLEGISHLIKLLPIPHRDTLFVLLRFLANVAAHSDDVQDQEGCIEMTGNKMDSSNLSTVFAPNILRGATPNNAESKEQENMSDAINVIRTMIDHYEEIFKVPSDILDLVYSHMLDTCPEKLYDLITRKTHDTEWELHHVEESVMQCSDQASSSDEIVESPKDPKRYGSTCSSNNIVSENIITNKASSHEETLKKPNSRRQSTPMLLESSNVFTASLQISKPEQSLIATKGRNIQTLTPSEPKLPPSISNIGGATLSAKTAEFERNSISMSNGSPTQTQPVPIRKKPLYKRQQLISSSRRN</sequence>
<feature type="region of interest" description="Disordered" evidence="2">
    <location>
        <begin position="404"/>
        <end position="432"/>
    </location>
</feature>
<dbReference type="InterPro" id="IPR008936">
    <property type="entry name" value="Rho_GTPase_activation_prot"/>
</dbReference>
<dbReference type="InterPro" id="IPR037863">
    <property type="entry name" value="RHOGAP6/36"/>
</dbReference>
<feature type="region of interest" description="Disordered" evidence="2">
    <location>
        <begin position="1187"/>
        <end position="1212"/>
    </location>
</feature>
<feature type="region of interest" description="Disordered" evidence="2">
    <location>
        <begin position="337"/>
        <end position="356"/>
    </location>
</feature>
<feature type="domain" description="Rho-GAP" evidence="3">
    <location>
        <begin position="943"/>
        <end position="1139"/>
    </location>
</feature>
<evidence type="ECO:0000313" key="5">
    <source>
        <dbReference type="Proteomes" id="UP000007798"/>
    </source>
</evidence>
<feature type="compositionally biased region" description="Basic and acidic residues" evidence="2">
    <location>
        <begin position="598"/>
        <end position="614"/>
    </location>
</feature>
<dbReference type="InParanoid" id="B4NHK3"/>
<dbReference type="OrthoDB" id="10024839at2759"/>
<feature type="region of interest" description="Disordered" evidence="2">
    <location>
        <begin position="721"/>
        <end position="746"/>
    </location>
</feature>
<dbReference type="PANTHER" id="PTHR12635:SF7">
    <property type="entry name" value="RHO GTPASE ACTIVATING PROTEIN 6-RELATED"/>
    <property type="match status" value="1"/>
</dbReference>
<name>B4NHK3_DROWI</name>
<dbReference type="SMART" id="SM00324">
    <property type="entry name" value="RhoGAP"/>
    <property type="match status" value="1"/>
</dbReference>
<dbReference type="HOGENOM" id="CLU_017057_0_0_1"/>
<feature type="compositionally biased region" description="Polar residues" evidence="2">
    <location>
        <begin position="668"/>
        <end position="691"/>
    </location>
</feature>
<dbReference type="PANTHER" id="PTHR12635">
    <property type="entry name" value="RHO-GTPASE-ACTIVATING PROTEIN 6 FAMILY MEMBER"/>
    <property type="match status" value="1"/>
</dbReference>
<feature type="compositionally biased region" description="Polar residues" evidence="2">
    <location>
        <begin position="628"/>
        <end position="641"/>
    </location>
</feature>
<feature type="region of interest" description="Disordered" evidence="2">
    <location>
        <begin position="464"/>
        <end position="493"/>
    </location>
</feature>
<keyword evidence="1" id="KW-0343">GTPase activation</keyword>
<feature type="region of interest" description="Disordered" evidence="2">
    <location>
        <begin position="1271"/>
        <end position="1291"/>
    </location>
</feature>
<proteinExistence type="predicted"/>
<dbReference type="Gene3D" id="1.10.555.10">
    <property type="entry name" value="Rho GTPase activation protein"/>
    <property type="match status" value="1"/>
</dbReference>
<feature type="compositionally biased region" description="Polar residues" evidence="2">
    <location>
        <begin position="338"/>
        <end position="347"/>
    </location>
</feature>
<feature type="region of interest" description="Disordered" evidence="2">
    <location>
        <begin position="211"/>
        <end position="246"/>
    </location>
</feature>
<keyword evidence="5" id="KW-1185">Reference proteome</keyword>
<dbReference type="STRING" id="7260.B4NHK3"/>
<gene>
    <name evidence="4" type="primary">Dwil\GK13677</name>
    <name evidence="4" type="ORF">Dwil_GK13677</name>
</gene>
<dbReference type="EMBL" id="CH964272">
    <property type="protein sequence ID" value="EDW83572.2"/>
    <property type="molecule type" value="Genomic_DNA"/>
</dbReference>
<dbReference type="eggNOG" id="KOG2710">
    <property type="taxonomic scope" value="Eukaryota"/>
</dbReference>
<feature type="region of interest" description="Disordered" evidence="2">
    <location>
        <begin position="598"/>
        <end position="641"/>
    </location>
</feature>
<feature type="region of interest" description="Disordered" evidence="2">
    <location>
        <begin position="1224"/>
        <end position="1243"/>
    </location>
</feature>
<dbReference type="Proteomes" id="UP000007798">
    <property type="component" value="Unassembled WGS sequence"/>
</dbReference>
<dbReference type="Pfam" id="PF00620">
    <property type="entry name" value="RhoGAP"/>
    <property type="match status" value="1"/>
</dbReference>
<evidence type="ECO:0000259" key="3">
    <source>
        <dbReference type="PROSITE" id="PS50238"/>
    </source>
</evidence>
<dbReference type="FunCoup" id="B4NHK3">
    <property type="interactions" value="4"/>
</dbReference>
<protein>
    <recommendedName>
        <fullName evidence="3">Rho-GAP domain-containing protein</fullName>
    </recommendedName>
</protein>